<dbReference type="EnsemblMetazoa" id="ASIC009355-RA">
    <property type="protein sequence ID" value="ASIC009355-PA"/>
    <property type="gene ID" value="ASIC009355"/>
</dbReference>
<dbReference type="AlphaFoldDB" id="A0A084VUT0"/>
<keyword evidence="8" id="KW-1185">Reference proteome</keyword>
<feature type="domain" description="CCHC-type" evidence="4">
    <location>
        <begin position="262"/>
        <end position="277"/>
    </location>
</feature>
<feature type="compositionally biased region" description="Basic and acidic residues" evidence="3">
    <location>
        <begin position="43"/>
        <end position="52"/>
    </location>
</feature>
<dbReference type="EMBL" id="KE525142">
    <property type="protein sequence ID" value="KFB41724.1"/>
    <property type="molecule type" value="Genomic_DNA"/>
</dbReference>
<evidence type="ECO:0008006" key="9">
    <source>
        <dbReference type="Google" id="ProtNLM"/>
    </source>
</evidence>
<dbReference type="InterPro" id="IPR001995">
    <property type="entry name" value="Peptidase_A2_cat"/>
</dbReference>
<evidence type="ECO:0000313" key="8">
    <source>
        <dbReference type="Proteomes" id="UP000030765"/>
    </source>
</evidence>
<dbReference type="SUPFAM" id="SSF57756">
    <property type="entry name" value="Retrovirus zinc finger-like domains"/>
    <property type="match status" value="1"/>
</dbReference>
<dbReference type="OMA" id="CLMRESA"/>
<evidence type="ECO:0000256" key="1">
    <source>
        <dbReference type="ARBA" id="ARBA00022801"/>
    </source>
</evidence>
<dbReference type="SUPFAM" id="SSF50630">
    <property type="entry name" value="Acid proteases"/>
    <property type="match status" value="1"/>
</dbReference>
<dbReference type="Gene3D" id="4.10.60.10">
    <property type="entry name" value="Zinc finger, CCHC-type"/>
    <property type="match status" value="1"/>
</dbReference>
<name>A0A084VUT0_ANOSI</name>
<keyword evidence="2" id="KW-0479">Metal-binding</keyword>
<evidence type="ECO:0000313" key="6">
    <source>
        <dbReference type="EMBL" id="KFB41724.1"/>
    </source>
</evidence>
<dbReference type="STRING" id="74873.A0A084VUT0"/>
<dbReference type="Pfam" id="PF00077">
    <property type="entry name" value="RVP"/>
    <property type="match status" value="1"/>
</dbReference>
<dbReference type="Pfam" id="PF00098">
    <property type="entry name" value="zf-CCHC"/>
    <property type="match status" value="2"/>
</dbReference>
<feature type="domain" description="CCHC-type" evidence="4">
    <location>
        <begin position="241"/>
        <end position="254"/>
    </location>
</feature>
<dbReference type="InterPro" id="IPR001878">
    <property type="entry name" value="Znf_CCHC"/>
</dbReference>
<keyword evidence="1" id="KW-0378">Hydrolase</keyword>
<evidence type="ECO:0000256" key="2">
    <source>
        <dbReference type="PROSITE-ProRule" id="PRU00047"/>
    </source>
</evidence>
<sequence>MVKDDASEAEAAILRGELAAKMAEIEKLQKQLARASSSGESSSSREQHVEMRRPDFRELRELVTKFDPKQATCLSAEEWVAEIEDTAAHYGWDGPTRLHCARLNLEGSAKLWWSAVQRETTTWTLFTEKLVKAYPSSRDAIFYHAEMTKRSKTRDETIEEYVYSQVALGKRAGFNESVIVKYIIAGLRDFLSKSKVQLGGKIESIEELISQLKWMEGLKDTKTETVPVRVTEKKQEKVALCYRCGQPGHRAAICSTGGERTCYNCGVSGHLAKNCPKPKAPKAGPSRVQTVDEANTFVREVKIRDMRLNALIDSGCKVSTIQEQFAEKAGEIETTNTTLVGFGGKKVNVEKAVKTSVQIDELEVPVRLNVVPNWAQHTALILGRDMINSEGVVMINRNGKLVFRQEQDALRVNDQKS</sequence>
<feature type="compositionally biased region" description="Low complexity" evidence="3">
    <location>
        <begin position="33"/>
        <end position="42"/>
    </location>
</feature>
<dbReference type="InterPro" id="IPR005162">
    <property type="entry name" value="Retrotrans_gag_dom"/>
</dbReference>
<reference evidence="7" key="2">
    <citation type="submission" date="2020-05" db="UniProtKB">
        <authorList>
            <consortium name="EnsemblMetazoa"/>
        </authorList>
    </citation>
    <scope>IDENTIFICATION</scope>
</reference>
<dbReference type="InterPro" id="IPR021109">
    <property type="entry name" value="Peptidase_aspartic_dom_sf"/>
</dbReference>
<evidence type="ECO:0000259" key="5">
    <source>
        <dbReference type="PROSITE" id="PS50175"/>
    </source>
</evidence>
<dbReference type="OrthoDB" id="7763238at2759"/>
<dbReference type="GO" id="GO:0006508">
    <property type="term" value="P:proteolysis"/>
    <property type="evidence" value="ECO:0007669"/>
    <property type="project" value="InterPro"/>
</dbReference>
<dbReference type="VEuPathDB" id="VectorBase:ASIC009355"/>
<dbReference type="Proteomes" id="UP000030765">
    <property type="component" value="Unassembled WGS sequence"/>
</dbReference>
<dbReference type="PROSITE" id="PS50158">
    <property type="entry name" value="ZF_CCHC"/>
    <property type="match status" value="2"/>
</dbReference>
<dbReference type="GO" id="GO:0003676">
    <property type="term" value="F:nucleic acid binding"/>
    <property type="evidence" value="ECO:0007669"/>
    <property type="project" value="InterPro"/>
</dbReference>
<dbReference type="InterPro" id="IPR018061">
    <property type="entry name" value="Retropepsins"/>
</dbReference>
<reference evidence="6 8" key="1">
    <citation type="journal article" date="2014" name="BMC Genomics">
        <title>Genome sequence of Anopheles sinensis provides insight into genetics basis of mosquito competence for malaria parasites.</title>
        <authorList>
            <person name="Zhou D."/>
            <person name="Zhang D."/>
            <person name="Ding G."/>
            <person name="Shi L."/>
            <person name="Hou Q."/>
            <person name="Ye Y."/>
            <person name="Xu Y."/>
            <person name="Zhou H."/>
            <person name="Xiong C."/>
            <person name="Li S."/>
            <person name="Yu J."/>
            <person name="Hong S."/>
            <person name="Yu X."/>
            <person name="Zou P."/>
            <person name="Chen C."/>
            <person name="Chang X."/>
            <person name="Wang W."/>
            <person name="Lv Y."/>
            <person name="Sun Y."/>
            <person name="Ma L."/>
            <person name="Shen B."/>
            <person name="Zhu C."/>
        </authorList>
    </citation>
    <scope>NUCLEOTIDE SEQUENCE [LARGE SCALE GENOMIC DNA]</scope>
</reference>
<dbReference type="Gene3D" id="2.40.70.10">
    <property type="entry name" value="Acid Proteases"/>
    <property type="match status" value="1"/>
</dbReference>
<proteinExistence type="predicted"/>
<evidence type="ECO:0000259" key="4">
    <source>
        <dbReference type="PROSITE" id="PS50158"/>
    </source>
</evidence>
<dbReference type="CDD" id="cd00303">
    <property type="entry name" value="retropepsin_like"/>
    <property type="match status" value="1"/>
</dbReference>
<dbReference type="PROSITE" id="PS50175">
    <property type="entry name" value="ASP_PROT_RETROV"/>
    <property type="match status" value="1"/>
</dbReference>
<dbReference type="EMBL" id="ATLV01017009">
    <property type="status" value="NOT_ANNOTATED_CDS"/>
    <property type="molecule type" value="Genomic_DNA"/>
</dbReference>
<keyword evidence="2" id="KW-0863">Zinc-finger</keyword>
<dbReference type="GO" id="GO:0004190">
    <property type="term" value="F:aspartic-type endopeptidase activity"/>
    <property type="evidence" value="ECO:0007669"/>
    <property type="project" value="InterPro"/>
</dbReference>
<feature type="region of interest" description="Disordered" evidence="3">
    <location>
        <begin position="31"/>
        <end position="52"/>
    </location>
</feature>
<dbReference type="Pfam" id="PF03732">
    <property type="entry name" value="Retrotrans_gag"/>
    <property type="match status" value="1"/>
</dbReference>
<accession>A0A084VUT0</accession>
<protein>
    <recommendedName>
        <fullName evidence="9">Gag-pol polyprotein</fullName>
    </recommendedName>
</protein>
<feature type="domain" description="Peptidase A2" evidence="5">
    <location>
        <begin position="308"/>
        <end position="386"/>
    </location>
</feature>
<dbReference type="PANTHER" id="PTHR23002">
    <property type="entry name" value="ZINC FINGER CCHC DOMAIN CONTAINING PROTEIN"/>
    <property type="match status" value="1"/>
</dbReference>
<dbReference type="InterPro" id="IPR036875">
    <property type="entry name" value="Znf_CCHC_sf"/>
</dbReference>
<gene>
    <name evidence="6" type="ORF">ZHAS_00009355</name>
</gene>
<dbReference type="GO" id="GO:0008270">
    <property type="term" value="F:zinc ion binding"/>
    <property type="evidence" value="ECO:0007669"/>
    <property type="project" value="UniProtKB-KW"/>
</dbReference>
<organism evidence="6">
    <name type="scientific">Anopheles sinensis</name>
    <name type="common">Mosquito</name>
    <dbReference type="NCBI Taxonomy" id="74873"/>
    <lineage>
        <taxon>Eukaryota</taxon>
        <taxon>Metazoa</taxon>
        <taxon>Ecdysozoa</taxon>
        <taxon>Arthropoda</taxon>
        <taxon>Hexapoda</taxon>
        <taxon>Insecta</taxon>
        <taxon>Pterygota</taxon>
        <taxon>Neoptera</taxon>
        <taxon>Endopterygota</taxon>
        <taxon>Diptera</taxon>
        <taxon>Nematocera</taxon>
        <taxon>Culicoidea</taxon>
        <taxon>Culicidae</taxon>
        <taxon>Anophelinae</taxon>
        <taxon>Anopheles</taxon>
    </lineage>
</organism>
<evidence type="ECO:0000313" key="7">
    <source>
        <dbReference type="EnsemblMetazoa" id="ASIC009355-PA"/>
    </source>
</evidence>
<dbReference type="InterPro" id="IPR051714">
    <property type="entry name" value="Znf_CCHC_NABP"/>
</dbReference>
<dbReference type="SMART" id="SM00343">
    <property type="entry name" value="ZnF_C2HC"/>
    <property type="match status" value="2"/>
</dbReference>
<evidence type="ECO:0000256" key="3">
    <source>
        <dbReference type="SAM" id="MobiDB-lite"/>
    </source>
</evidence>
<keyword evidence="2" id="KW-0862">Zinc</keyword>